<feature type="compositionally biased region" description="Basic residues" evidence="1">
    <location>
        <begin position="1"/>
        <end position="14"/>
    </location>
</feature>
<proteinExistence type="predicted"/>
<accession>A0ABS9H025</accession>
<gene>
    <name evidence="2" type="ORF">L2716_06460</name>
</gene>
<evidence type="ECO:0000313" key="2">
    <source>
        <dbReference type="EMBL" id="MCF6137366.1"/>
    </source>
</evidence>
<feature type="compositionally biased region" description="Basic and acidic residues" evidence="1">
    <location>
        <begin position="38"/>
        <end position="56"/>
    </location>
</feature>
<dbReference type="EMBL" id="JAKIJS010000001">
    <property type="protein sequence ID" value="MCF6137366.1"/>
    <property type="molecule type" value="Genomic_DNA"/>
</dbReference>
<feature type="region of interest" description="Disordered" evidence="1">
    <location>
        <begin position="1"/>
        <end position="74"/>
    </location>
</feature>
<feature type="compositionally biased region" description="Basic and acidic residues" evidence="1">
    <location>
        <begin position="65"/>
        <end position="74"/>
    </location>
</feature>
<organism evidence="2 3">
    <name type="scientific">Pseudalkalibacillus berkeleyi</name>
    <dbReference type="NCBI Taxonomy" id="1069813"/>
    <lineage>
        <taxon>Bacteria</taxon>
        <taxon>Bacillati</taxon>
        <taxon>Bacillota</taxon>
        <taxon>Bacilli</taxon>
        <taxon>Bacillales</taxon>
        <taxon>Fictibacillaceae</taxon>
        <taxon>Pseudalkalibacillus</taxon>
    </lineage>
</organism>
<evidence type="ECO:0000256" key="1">
    <source>
        <dbReference type="SAM" id="MobiDB-lite"/>
    </source>
</evidence>
<evidence type="ECO:0000313" key="3">
    <source>
        <dbReference type="Proteomes" id="UP001649381"/>
    </source>
</evidence>
<reference evidence="2 3" key="1">
    <citation type="submission" date="2022-01" db="EMBL/GenBank/DDBJ databases">
        <title>Alkalihalobacillus sp. EGI L200015, a novel bacterium isolated from a salt lake sediment.</title>
        <authorList>
            <person name="Gao L."/>
            <person name="Fang B.-Z."/>
            <person name="Li W.-J."/>
        </authorList>
    </citation>
    <scope>NUCLEOTIDE SEQUENCE [LARGE SCALE GENOMIC DNA]</scope>
    <source>
        <strain evidence="2 3">KCTC 12718</strain>
    </source>
</reference>
<protein>
    <submittedName>
        <fullName evidence="2">Uncharacterized protein</fullName>
    </submittedName>
</protein>
<comment type="caution">
    <text evidence="2">The sequence shown here is derived from an EMBL/GenBank/DDBJ whole genome shotgun (WGS) entry which is preliminary data.</text>
</comment>
<sequence>MEKKPRKTNVKKSIKPNTAENEEKVINPWDAMWGIGIDRSDEVEVEHTEEDRPGEEKDNDNENEDKERNFWFNW</sequence>
<dbReference type="Proteomes" id="UP001649381">
    <property type="component" value="Unassembled WGS sequence"/>
</dbReference>
<name>A0ABS9H025_9BACL</name>
<dbReference type="RefSeq" id="WP_236332895.1">
    <property type="nucleotide sequence ID" value="NZ_JAKIJS010000001.1"/>
</dbReference>
<keyword evidence="3" id="KW-1185">Reference proteome</keyword>